<dbReference type="GO" id="GO:0004523">
    <property type="term" value="F:RNA-DNA hybrid ribonuclease activity"/>
    <property type="evidence" value="ECO:0007669"/>
    <property type="project" value="UniProtKB-UniRule"/>
</dbReference>
<dbReference type="GO" id="GO:0043137">
    <property type="term" value="P:DNA replication, removal of RNA primer"/>
    <property type="evidence" value="ECO:0007669"/>
    <property type="project" value="TreeGrafter"/>
</dbReference>
<dbReference type="InterPro" id="IPR036397">
    <property type="entry name" value="RNaseH_sf"/>
</dbReference>
<dbReference type="Pfam" id="PF00075">
    <property type="entry name" value="RNase_H"/>
    <property type="match status" value="1"/>
</dbReference>
<dbReference type="Gene3D" id="3.30.420.10">
    <property type="entry name" value="Ribonuclease H-like superfamily/Ribonuclease H"/>
    <property type="match status" value="1"/>
</dbReference>
<evidence type="ECO:0000256" key="2">
    <source>
        <dbReference type="ARBA" id="ARBA00004065"/>
    </source>
</evidence>
<keyword evidence="7 11" id="KW-0479">Metal-binding</keyword>
<keyword evidence="10 11" id="KW-0460">Magnesium</keyword>
<feature type="binding site" evidence="11">
    <location>
        <position position="51"/>
    </location>
    <ligand>
        <name>Mg(2+)</name>
        <dbReference type="ChEBI" id="CHEBI:18420"/>
        <label>1</label>
    </ligand>
</feature>
<keyword evidence="14" id="KW-1185">Reference proteome</keyword>
<reference evidence="13 14" key="1">
    <citation type="submission" date="2020-10" db="EMBL/GenBank/DDBJ databases">
        <title>Olsenella immobilis sp.nov., isolated from the mud in a fermentation cellar used for the production of Chinese strong-flavoured liquor.</title>
        <authorList>
            <person name="Lu L."/>
        </authorList>
    </citation>
    <scope>NUCLEOTIDE SEQUENCE [LARGE SCALE GENOMIC DNA]</scope>
    <source>
        <strain evidence="13 14">LZLJ-2</strain>
    </source>
</reference>
<dbReference type="HAMAP" id="MF_00042">
    <property type="entry name" value="RNase_H"/>
    <property type="match status" value="1"/>
</dbReference>
<feature type="binding site" evidence="11">
    <location>
        <position position="73"/>
    </location>
    <ligand>
        <name>Mg(2+)</name>
        <dbReference type="ChEBI" id="CHEBI:18420"/>
        <label>1</label>
    </ligand>
</feature>
<dbReference type="Proteomes" id="UP000593735">
    <property type="component" value="Chromosome"/>
</dbReference>
<feature type="binding site" evidence="11">
    <location>
        <position position="138"/>
    </location>
    <ligand>
        <name>Mg(2+)</name>
        <dbReference type="ChEBI" id="CHEBI:18420"/>
        <label>2</label>
    </ligand>
</feature>
<accession>A0A7S7RVE3</accession>
<dbReference type="InterPro" id="IPR012337">
    <property type="entry name" value="RNaseH-like_sf"/>
</dbReference>
<dbReference type="EC" id="3.1.26.4" evidence="5 11"/>
<evidence type="ECO:0000256" key="8">
    <source>
        <dbReference type="ARBA" id="ARBA00022759"/>
    </source>
</evidence>
<evidence type="ECO:0000256" key="6">
    <source>
        <dbReference type="ARBA" id="ARBA00022722"/>
    </source>
</evidence>
<dbReference type="PROSITE" id="PS50879">
    <property type="entry name" value="RNASE_H_1"/>
    <property type="match status" value="1"/>
</dbReference>
<feature type="binding site" evidence="11">
    <location>
        <position position="8"/>
    </location>
    <ligand>
        <name>Mg(2+)</name>
        <dbReference type="ChEBI" id="CHEBI:18420"/>
        <label>2</label>
    </ligand>
</feature>
<keyword evidence="9 11" id="KW-0378">Hydrolase</keyword>
<evidence type="ECO:0000256" key="3">
    <source>
        <dbReference type="ARBA" id="ARBA00005300"/>
    </source>
</evidence>
<dbReference type="AlphaFoldDB" id="A0A7S7RVE3"/>
<dbReference type="InterPro" id="IPR022892">
    <property type="entry name" value="RNaseHI"/>
</dbReference>
<comment type="subcellular location">
    <subcellularLocation>
        <location evidence="11">Cytoplasm</location>
    </subcellularLocation>
</comment>
<proteinExistence type="inferred from homology"/>
<comment type="catalytic activity">
    <reaction evidence="1 11">
        <text>Endonucleolytic cleavage to 5'-phosphomonoester.</text>
        <dbReference type="EC" id="3.1.26.4"/>
    </reaction>
</comment>
<feature type="domain" description="RNase H type-1" evidence="12">
    <location>
        <begin position="1"/>
        <end position="146"/>
    </location>
</feature>
<evidence type="ECO:0000259" key="12">
    <source>
        <dbReference type="PROSITE" id="PS50879"/>
    </source>
</evidence>
<protein>
    <recommendedName>
        <fullName evidence="5 11">Ribonuclease H</fullName>
        <shortName evidence="11">RNase H</shortName>
        <ecNumber evidence="5 11">3.1.26.4</ecNumber>
    </recommendedName>
</protein>
<keyword evidence="8 11" id="KW-0255">Endonuclease</keyword>
<dbReference type="EMBL" id="CP063767">
    <property type="protein sequence ID" value="QOY61548.1"/>
    <property type="molecule type" value="Genomic_DNA"/>
</dbReference>
<gene>
    <name evidence="11 13" type="primary">rnhA</name>
    <name evidence="13" type="ORF">INP52_03280</name>
</gene>
<dbReference type="CDD" id="cd09278">
    <property type="entry name" value="RNase_HI_prokaryote_like"/>
    <property type="match status" value="1"/>
</dbReference>
<feature type="binding site" evidence="11">
    <location>
        <position position="8"/>
    </location>
    <ligand>
        <name>Mg(2+)</name>
        <dbReference type="ChEBI" id="CHEBI:18420"/>
        <label>1</label>
    </ligand>
</feature>
<evidence type="ECO:0000256" key="10">
    <source>
        <dbReference type="ARBA" id="ARBA00022842"/>
    </source>
</evidence>
<comment type="cofactor">
    <cofactor evidence="11">
        <name>Mg(2+)</name>
        <dbReference type="ChEBI" id="CHEBI:18420"/>
    </cofactor>
    <text evidence="11">Binds 1 Mg(2+) ion per subunit. May bind a second metal ion at a regulatory site, or after substrate binding.</text>
</comment>
<sequence>MHVTVFTDGSSRGNPGPGGYGAVLRYTDPAGAAHERELSAGYARTTNNRMELMGVIAALEALTRPCEVEVHTDSQYVCHAFTQHWIVGWQKRGWKTANKQPVKNVDLWRRLLAAMGPHEVSWHWVKGHAGHADNERCDQLATSAADNYPFHEDAGFEG</sequence>
<dbReference type="InterPro" id="IPR002156">
    <property type="entry name" value="RNaseH_domain"/>
</dbReference>
<dbReference type="PANTHER" id="PTHR10642">
    <property type="entry name" value="RIBONUCLEASE H1"/>
    <property type="match status" value="1"/>
</dbReference>
<evidence type="ECO:0000256" key="11">
    <source>
        <dbReference type="HAMAP-Rule" id="MF_00042"/>
    </source>
</evidence>
<dbReference type="FunFam" id="3.30.420.10:FF:000089">
    <property type="entry name" value="Ribonuclease H"/>
    <property type="match status" value="1"/>
</dbReference>
<dbReference type="KEGG" id="tio:INP52_03280"/>
<keyword evidence="11" id="KW-0963">Cytoplasm</keyword>
<evidence type="ECO:0000256" key="4">
    <source>
        <dbReference type="ARBA" id="ARBA00011245"/>
    </source>
</evidence>
<comment type="function">
    <text evidence="2 11">Endonuclease that specifically degrades the RNA of RNA-DNA hybrids.</text>
</comment>
<dbReference type="NCBIfam" id="NF001236">
    <property type="entry name" value="PRK00203.1"/>
    <property type="match status" value="1"/>
</dbReference>
<evidence type="ECO:0000256" key="1">
    <source>
        <dbReference type="ARBA" id="ARBA00000077"/>
    </source>
</evidence>
<dbReference type="InterPro" id="IPR050092">
    <property type="entry name" value="RNase_H"/>
</dbReference>
<keyword evidence="6 11" id="KW-0540">Nuclease</keyword>
<comment type="subunit">
    <text evidence="4 11">Monomer.</text>
</comment>
<organism evidence="13 14">
    <name type="scientific">Thermophilibacter immobilis</name>
    <dbReference type="NCBI Taxonomy" id="2779519"/>
    <lineage>
        <taxon>Bacteria</taxon>
        <taxon>Bacillati</taxon>
        <taxon>Actinomycetota</taxon>
        <taxon>Coriobacteriia</taxon>
        <taxon>Coriobacteriales</taxon>
        <taxon>Atopobiaceae</taxon>
        <taxon>Thermophilibacter</taxon>
    </lineage>
</organism>
<dbReference type="GO" id="GO:0003676">
    <property type="term" value="F:nucleic acid binding"/>
    <property type="evidence" value="ECO:0007669"/>
    <property type="project" value="InterPro"/>
</dbReference>
<dbReference type="PANTHER" id="PTHR10642:SF26">
    <property type="entry name" value="RIBONUCLEASE H1"/>
    <property type="match status" value="1"/>
</dbReference>
<dbReference type="GO" id="GO:0000287">
    <property type="term" value="F:magnesium ion binding"/>
    <property type="evidence" value="ECO:0007669"/>
    <property type="project" value="UniProtKB-UniRule"/>
</dbReference>
<evidence type="ECO:0000313" key="13">
    <source>
        <dbReference type="EMBL" id="QOY61548.1"/>
    </source>
</evidence>
<dbReference type="SUPFAM" id="SSF53098">
    <property type="entry name" value="Ribonuclease H-like"/>
    <property type="match status" value="1"/>
</dbReference>
<comment type="similarity">
    <text evidence="3 11">Belongs to the RNase H family.</text>
</comment>
<dbReference type="GO" id="GO:0005737">
    <property type="term" value="C:cytoplasm"/>
    <property type="evidence" value="ECO:0007669"/>
    <property type="project" value="UniProtKB-SubCell"/>
</dbReference>
<evidence type="ECO:0000256" key="7">
    <source>
        <dbReference type="ARBA" id="ARBA00022723"/>
    </source>
</evidence>
<evidence type="ECO:0000256" key="5">
    <source>
        <dbReference type="ARBA" id="ARBA00012180"/>
    </source>
</evidence>
<evidence type="ECO:0000313" key="14">
    <source>
        <dbReference type="Proteomes" id="UP000593735"/>
    </source>
</evidence>
<name>A0A7S7RVE3_9ACTN</name>
<evidence type="ECO:0000256" key="9">
    <source>
        <dbReference type="ARBA" id="ARBA00022801"/>
    </source>
</evidence>